<feature type="compositionally biased region" description="Gly residues" evidence="1">
    <location>
        <begin position="39"/>
        <end position="53"/>
    </location>
</feature>
<feature type="compositionally biased region" description="Basic and acidic residues" evidence="1">
    <location>
        <begin position="16"/>
        <end position="26"/>
    </location>
</feature>
<feature type="compositionally biased region" description="Basic and acidic residues" evidence="1">
    <location>
        <begin position="98"/>
        <end position="123"/>
    </location>
</feature>
<protein>
    <submittedName>
        <fullName evidence="2">Uncharacterized protein</fullName>
    </submittedName>
</protein>
<evidence type="ECO:0000313" key="2">
    <source>
        <dbReference type="EMBL" id="KHJ84434.1"/>
    </source>
</evidence>
<evidence type="ECO:0000256" key="1">
    <source>
        <dbReference type="SAM" id="MobiDB-lite"/>
    </source>
</evidence>
<dbReference type="EMBL" id="KN568539">
    <property type="protein sequence ID" value="KHJ84434.1"/>
    <property type="molecule type" value="Genomic_DNA"/>
</dbReference>
<dbReference type="AlphaFoldDB" id="A0A0B1SHM7"/>
<evidence type="ECO:0000313" key="3">
    <source>
        <dbReference type="Proteomes" id="UP000053660"/>
    </source>
</evidence>
<organism evidence="2 3">
    <name type="scientific">Oesophagostomum dentatum</name>
    <name type="common">Nodular worm</name>
    <dbReference type="NCBI Taxonomy" id="61180"/>
    <lineage>
        <taxon>Eukaryota</taxon>
        <taxon>Metazoa</taxon>
        <taxon>Ecdysozoa</taxon>
        <taxon>Nematoda</taxon>
        <taxon>Chromadorea</taxon>
        <taxon>Rhabditida</taxon>
        <taxon>Rhabditina</taxon>
        <taxon>Rhabditomorpha</taxon>
        <taxon>Strongyloidea</taxon>
        <taxon>Strongylidae</taxon>
        <taxon>Oesophagostomum</taxon>
    </lineage>
</organism>
<name>A0A0B1SHM7_OESDE</name>
<dbReference type="Proteomes" id="UP000053660">
    <property type="component" value="Unassembled WGS sequence"/>
</dbReference>
<feature type="region of interest" description="Disordered" evidence="1">
    <location>
        <begin position="1"/>
        <end position="151"/>
    </location>
</feature>
<gene>
    <name evidence="2" type="ORF">OESDEN_15852</name>
</gene>
<proteinExistence type="predicted"/>
<keyword evidence="3" id="KW-1185">Reference proteome</keyword>
<sequence length="151" mass="16288">MPAVLLMQTPNSLEAAETKERVERAKPAAAQKKFMSGGFDSGGSSGFGSFGGGHFEKENTFGSSSSAGGRRGSFDGDRSSFGGGRSGPRGGNRGGGRGYERDRDPPRDDYRDRDRRERHDSFRGRSAGYGRSDSRDSQSFEGRGGYRSNRT</sequence>
<accession>A0A0B1SHM7</accession>
<reference evidence="2 3" key="1">
    <citation type="submission" date="2014-03" db="EMBL/GenBank/DDBJ databases">
        <title>Draft genome of the hookworm Oesophagostomum dentatum.</title>
        <authorList>
            <person name="Mitreva M."/>
        </authorList>
    </citation>
    <scope>NUCLEOTIDE SEQUENCE [LARGE SCALE GENOMIC DNA]</scope>
    <source>
        <strain evidence="2 3">OD-Hann</strain>
    </source>
</reference>
<feature type="compositionally biased region" description="Gly residues" evidence="1">
    <location>
        <begin position="81"/>
        <end position="97"/>
    </location>
</feature>